<feature type="domain" description="Netrin module non-TIMP type" evidence="3">
    <location>
        <begin position="51"/>
        <end position="114"/>
    </location>
</feature>
<evidence type="ECO:0000259" key="3">
    <source>
        <dbReference type="Pfam" id="PF01759"/>
    </source>
</evidence>
<reference evidence="4 5" key="1">
    <citation type="submission" date="2019-12" db="EMBL/GenBank/DDBJ databases">
        <authorList>
            <person name="Huq M.A."/>
        </authorList>
    </citation>
    <scope>NUCLEOTIDE SEQUENCE [LARGE SCALE GENOMIC DNA]</scope>
    <source>
        <strain evidence="4 5">MAH-18</strain>
    </source>
</reference>
<protein>
    <recommendedName>
        <fullName evidence="3">Netrin module non-TIMP type domain-containing protein</fullName>
    </recommendedName>
</protein>
<keyword evidence="5" id="KW-1185">Reference proteome</keyword>
<dbReference type="Gene3D" id="2.40.50.120">
    <property type="match status" value="1"/>
</dbReference>
<evidence type="ECO:0000313" key="5">
    <source>
        <dbReference type="Proteomes" id="UP000473525"/>
    </source>
</evidence>
<dbReference type="Proteomes" id="UP000473525">
    <property type="component" value="Unassembled WGS sequence"/>
</dbReference>
<keyword evidence="1" id="KW-0812">Transmembrane</keyword>
<proteinExistence type="predicted"/>
<evidence type="ECO:0000256" key="2">
    <source>
        <dbReference type="SAM" id="SignalP"/>
    </source>
</evidence>
<evidence type="ECO:0000313" key="4">
    <source>
        <dbReference type="EMBL" id="MVQ50039.1"/>
    </source>
</evidence>
<dbReference type="AlphaFoldDB" id="A0A6L6XS24"/>
<dbReference type="Pfam" id="PF01759">
    <property type="entry name" value="NTR"/>
    <property type="match status" value="1"/>
</dbReference>
<feature type="signal peptide" evidence="2">
    <location>
        <begin position="1"/>
        <end position="33"/>
    </location>
</feature>
<feature type="chain" id="PRO_5026749374" description="Netrin module non-TIMP type domain-containing protein" evidence="2">
    <location>
        <begin position="34"/>
        <end position="199"/>
    </location>
</feature>
<dbReference type="InterPro" id="IPR008993">
    <property type="entry name" value="TIMP-like_OB-fold"/>
</dbReference>
<gene>
    <name evidence="4" type="ORF">GON03_12665</name>
</gene>
<keyword evidence="1" id="KW-0472">Membrane</keyword>
<dbReference type="EMBL" id="WSEK01000004">
    <property type="protein sequence ID" value="MVQ50039.1"/>
    <property type="molecule type" value="Genomic_DNA"/>
</dbReference>
<accession>A0A6L6XS24</accession>
<comment type="caution">
    <text evidence="4">The sequence shown here is derived from an EMBL/GenBank/DDBJ whole genome shotgun (WGS) entry which is preliminary data.</text>
</comment>
<dbReference type="SUPFAM" id="SSF50242">
    <property type="entry name" value="TIMP-like"/>
    <property type="match status" value="1"/>
</dbReference>
<sequence>MGAVSGTRRLLAALLLSAPVLGVVVATGAPATAACPPVSTLEDRAAAAADVFTGTVADASESGSTRTYTVTVGQVYKGSVATEQVSVTTDTRPRACGLPTLAPGDEYVFFVQESGDELTTGRRTGSWPATDAYIARVEAVLGSGHPAVPPPPPPAEAVTFETVADPPAELSRVAAPGLALILVGVLGLVLASVRGRRRG</sequence>
<evidence type="ECO:0000256" key="1">
    <source>
        <dbReference type="SAM" id="Phobius"/>
    </source>
</evidence>
<feature type="transmembrane region" description="Helical" evidence="1">
    <location>
        <begin position="173"/>
        <end position="193"/>
    </location>
</feature>
<dbReference type="InterPro" id="IPR018933">
    <property type="entry name" value="Netrin_module_non-TIMP"/>
</dbReference>
<organism evidence="4 5">
    <name type="scientific">Nocardioides agri</name>
    <dbReference type="NCBI Taxonomy" id="2682843"/>
    <lineage>
        <taxon>Bacteria</taxon>
        <taxon>Bacillati</taxon>
        <taxon>Actinomycetota</taxon>
        <taxon>Actinomycetes</taxon>
        <taxon>Propionibacteriales</taxon>
        <taxon>Nocardioidaceae</taxon>
        <taxon>Nocardioides</taxon>
    </lineage>
</organism>
<keyword evidence="2" id="KW-0732">Signal</keyword>
<keyword evidence="1" id="KW-1133">Transmembrane helix</keyword>
<name>A0A6L6XS24_9ACTN</name>